<gene>
    <name evidence="5" type="ORF">DPMN_039336</name>
</gene>
<reference evidence="5" key="1">
    <citation type="journal article" date="2019" name="bioRxiv">
        <title>The Genome of the Zebra Mussel, Dreissena polymorpha: A Resource for Invasive Species Research.</title>
        <authorList>
            <person name="McCartney M.A."/>
            <person name="Auch B."/>
            <person name="Kono T."/>
            <person name="Mallez S."/>
            <person name="Zhang Y."/>
            <person name="Obille A."/>
            <person name="Becker A."/>
            <person name="Abrahante J.E."/>
            <person name="Garbe J."/>
            <person name="Badalamenti J.P."/>
            <person name="Herman A."/>
            <person name="Mangelson H."/>
            <person name="Liachko I."/>
            <person name="Sullivan S."/>
            <person name="Sone E.D."/>
            <person name="Koren S."/>
            <person name="Silverstein K.A.T."/>
            <person name="Beckman K.B."/>
            <person name="Gohl D.M."/>
        </authorList>
    </citation>
    <scope>NUCLEOTIDE SEQUENCE</scope>
    <source>
        <strain evidence="5">Duluth1</strain>
        <tissue evidence="5">Whole animal</tissue>
    </source>
</reference>
<keyword evidence="6" id="KW-1185">Reference proteome</keyword>
<feature type="compositionally biased region" description="Basic and acidic residues" evidence="3">
    <location>
        <begin position="192"/>
        <end position="210"/>
    </location>
</feature>
<dbReference type="PROSITE" id="PS50002">
    <property type="entry name" value="SH3"/>
    <property type="match status" value="1"/>
</dbReference>
<keyword evidence="1 2" id="KW-0728">SH3 domain</keyword>
<dbReference type="AlphaFoldDB" id="A0A9D4MIP0"/>
<accession>A0A9D4MIP0</accession>
<dbReference type="InterPro" id="IPR001452">
    <property type="entry name" value="SH3_domain"/>
</dbReference>
<feature type="region of interest" description="Disordered" evidence="3">
    <location>
        <begin position="59"/>
        <end position="270"/>
    </location>
</feature>
<feature type="compositionally biased region" description="Basic and acidic residues" evidence="3">
    <location>
        <begin position="551"/>
        <end position="569"/>
    </location>
</feature>
<feature type="compositionally biased region" description="Basic and acidic residues" evidence="3">
    <location>
        <begin position="159"/>
        <end position="178"/>
    </location>
</feature>
<dbReference type="EMBL" id="JAIWYP010000002">
    <property type="protein sequence ID" value="KAH3876056.1"/>
    <property type="molecule type" value="Genomic_DNA"/>
</dbReference>
<feature type="compositionally biased region" description="Basic and acidic residues" evidence="3">
    <location>
        <begin position="111"/>
        <end position="132"/>
    </location>
</feature>
<protein>
    <recommendedName>
        <fullName evidence="4">SH3 domain-containing protein</fullName>
    </recommendedName>
</protein>
<evidence type="ECO:0000256" key="3">
    <source>
        <dbReference type="SAM" id="MobiDB-lite"/>
    </source>
</evidence>
<feature type="compositionally biased region" description="Basic and acidic residues" evidence="3">
    <location>
        <begin position="416"/>
        <end position="430"/>
    </location>
</feature>
<comment type="caution">
    <text evidence="5">The sequence shown here is derived from an EMBL/GenBank/DDBJ whole genome shotgun (WGS) entry which is preliminary data.</text>
</comment>
<evidence type="ECO:0000256" key="2">
    <source>
        <dbReference type="PROSITE-ProRule" id="PRU00192"/>
    </source>
</evidence>
<evidence type="ECO:0000259" key="4">
    <source>
        <dbReference type="PROSITE" id="PS50002"/>
    </source>
</evidence>
<feature type="compositionally biased region" description="Basic and acidic residues" evidence="3">
    <location>
        <begin position="443"/>
        <end position="458"/>
    </location>
</feature>
<feature type="region of interest" description="Disordered" evidence="3">
    <location>
        <begin position="533"/>
        <end position="569"/>
    </location>
</feature>
<feature type="compositionally biased region" description="Basic and acidic residues" evidence="3">
    <location>
        <begin position="394"/>
        <end position="409"/>
    </location>
</feature>
<evidence type="ECO:0000313" key="5">
    <source>
        <dbReference type="EMBL" id="KAH3876056.1"/>
    </source>
</evidence>
<dbReference type="Proteomes" id="UP000828390">
    <property type="component" value="Unassembled WGS sequence"/>
</dbReference>
<evidence type="ECO:0000256" key="1">
    <source>
        <dbReference type="ARBA" id="ARBA00022443"/>
    </source>
</evidence>
<organism evidence="5 6">
    <name type="scientific">Dreissena polymorpha</name>
    <name type="common">Zebra mussel</name>
    <name type="synonym">Mytilus polymorpha</name>
    <dbReference type="NCBI Taxonomy" id="45954"/>
    <lineage>
        <taxon>Eukaryota</taxon>
        <taxon>Metazoa</taxon>
        <taxon>Spiralia</taxon>
        <taxon>Lophotrochozoa</taxon>
        <taxon>Mollusca</taxon>
        <taxon>Bivalvia</taxon>
        <taxon>Autobranchia</taxon>
        <taxon>Heteroconchia</taxon>
        <taxon>Euheterodonta</taxon>
        <taxon>Imparidentia</taxon>
        <taxon>Neoheterodontei</taxon>
        <taxon>Myida</taxon>
        <taxon>Dreissenoidea</taxon>
        <taxon>Dreissenidae</taxon>
        <taxon>Dreissena</taxon>
    </lineage>
</organism>
<name>A0A9D4MIP0_DREPO</name>
<feature type="compositionally biased region" description="Polar residues" evidence="3">
    <location>
        <begin position="431"/>
        <end position="442"/>
    </location>
</feature>
<evidence type="ECO:0000313" key="6">
    <source>
        <dbReference type="Proteomes" id="UP000828390"/>
    </source>
</evidence>
<feature type="compositionally biased region" description="Basic and acidic residues" evidence="3">
    <location>
        <begin position="369"/>
        <end position="383"/>
    </location>
</feature>
<proteinExistence type="predicted"/>
<sequence length="592" mass="65331">MVIYTRTPPSDCKCDSRKMSQRKEHILAILKPRPFKASSNLNTKHIVPVHIIGESRTGISIQDPESQPLPAVAEGTSVDTDNDRRDPPAGPSTNTGKDANTHTSSSNAESTHSDSHDNLSRGAKVNDDKSDSDGIDPETVENNLRLSKKDSDSALLRTGAEDKGGHQEDKDNEHKGQSDDDQEDIDSGPKPTGREKKTEKRCEENTDPSRRSLRKKHNFFKFPSDKASRPMVTPAPQPKPKKPHPTVQPAQPAMSKPGPPKLPDTGPVISAEKDKPEQEKVNRVAYGKQHHLTIRGMPCFDVNTKLGTVRGTVMPDITKIAAVHLKTGFSTYVKTTVPISSEAQQVIGISLDDHGIMRVFTKPALRSTPKSERKSYESDHSEKPVFNVPLKKAAKPDLKQSHESPKHLFETPTLKSTERKITTADEHDNDNTNTSAPPNNDQAFDKPGLRQTKTRNDSADDLPVSGFTFEKPPLKYAVSPGNTREKPDNISSGMFEKPVLKRATPSPEKEVKPATEAKGTFDLPVLRKTGFVSQAEKDRQEQEKPSWLQEAAEKQSKVLDGLQSKDTKPVEKAVVRYSYDGENEDELSLTEG</sequence>
<feature type="region of interest" description="Disordered" evidence="3">
    <location>
        <begin position="362"/>
        <end position="518"/>
    </location>
</feature>
<feature type="non-terminal residue" evidence="5">
    <location>
        <position position="1"/>
    </location>
</feature>
<feature type="compositionally biased region" description="Polar residues" evidence="3">
    <location>
        <begin position="91"/>
        <end position="110"/>
    </location>
</feature>
<reference evidence="5" key="2">
    <citation type="submission" date="2020-11" db="EMBL/GenBank/DDBJ databases">
        <authorList>
            <person name="McCartney M.A."/>
            <person name="Auch B."/>
            <person name="Kono T."/>
            <person name="Mallez S."/>
            <person name="Becker A."/>
            <person name="Gohl D.M."/>
            <person name="Silverstein K.A.T."/>
            <person name="Koren S."/>
            <person name="Bechman K.B."/>
            <person name="Herman A."/>
            <person name="Abrahante J.E."/>
            <person name="Garbe J."/>
        </authorList>
    </citation>
    <scope>NUCLEOTIDE SEQUENCE</scope>
    <source>
        <strain evidence="5">Duluth1</strain>
        <tissue evidence="5">Whole animal</tissue>
    </source>
</reference>
<feature type="compositionally biased region" description="Basic and acidic residues" evidence="3">
    <location>
        <begin position="535"/>
        <end position="544"/>
    </location>
</feature>
<feature type="domain" description="SH3" evidence="4">
    <location>
        <begin position="568"/>
        <end position="592"/>
    </location>
</feature>